<accession>A0A6J8E991</accession>
<dbReference type="Proteomes" id="UP000507470">
    <property type="component" value="Unassembled WGS sequence"/>
</dbReference>
<dbReference type="AlphaFoldDB" id="A0A6J8E991"/>
<dbReference type="OrthoDB" id="6137837at2759"/>
<dbReference type="EMBL" id="CACVKT020008575">
    <property type="protein sequence ID" value="CAC5416075.1"/>
    <property type="molecule type" value="Genomic_DNA"/>
</dbReference>
<reference evidence="1 2" key="1">
    <citation type="submission" date="2020-06" db="EMBL/GenBank/DDBJ databases">
        <authorList>
            <person name="Li R."/>
            <person name="Bekaert M."/>
        </authorList>
    </citation>
    <scope>NUCLEOTIDE SEQUENCE [LARGE SCALE GENOMIC DNA]</scope>
    <source>
        <strain evidence="2">wild</strain>
    </source>
</reference>
<protein>
    <submittedName>
        <fullName evidence="1">Uncharacterized protein</fullName>
    </submittedName>
</protein>
<organism evidence="1 2">
    <name type="scientific">Mytilus coruscus</name>
    <name type="common">Sea mussel</name>
    <dbReference type="NCBI Taxonomy" id="42192"/>
    <lineage>
        <taxon>Eukaryota</taxon>
        <taxon>Metazoa</taxon>
        <taxon>Spiralia</taxon>
        <taxon>Lophotrochozoa</taxon>
        <taxon>Mollusca</taxon>
        <taxon>Bivalvia</taxon>
        <taxon>Autobranchia</taxon>
        <taxon>Pteriomorphia</taxon>
        <taxon>Mytilida</taxon>
        <taxon>Mytiloidea</taxon>
        <taxon>Mytilidae</taxon>
        <taxon>Mytilinae</taxon>
        <taxon>Mytilus</taxon>
    </lineage>
</organism>
<keyword evidence="2" id="KW-1185">Reference proteome</keyword>
<evidence type="ECO:0000313" key="1">
    <source>
        <dbReference type="EMBL" id="CAC5416075.1"/>
    </source>
</evidence>
<evidence type="ECO:0000313" key="2">
    <source>
        <dbReference type="Proteomes" id="UP000507470"/>
    </source>
</evidence>
<proteinExistence type="predicted"/>
<gene>
    <name evidence="1" type="ORF">MCOR_48710</name>
</gene>
<sequence length="318" mass="36408">MGHTKKGFVSVLMQKDLEKMEKLNWNEIVNEFLHKFPTVFKLIIGIMLPESENYKQLISCLSRIGLLYSLILQARHPGLSLIQRTVSMLLMDNICDQKVYDRLQAIGVTLSYQKSLYVLDILEGSFNTAAIEAVTNKKTLRIIGDNVNFKTSITEQHNSNDGKTFEMHHAFASALLVDAKVERVTQTEETIKLRQIYVNDNTAEVKITTEHKNQSNDHQIILHEVTKALEVVKKKKTDEHKKQDKKLAFGLCVLKMPMPKEVLFPRANFPSLRTVVPRSSFFSFMDLQPVIKIADEVIIDEDEIVEVEPFIGDKLYDS</sequence>
<name>A0A6J8E991_MYTCO</name>